<protein>
    <submittedName>
        <fullName evidence="2">Uncharacterized protein</fullName>
    </submittedName>
</protein>
<sequence>MPERKMKISFVFAGCVALVGLWVFGIHPLNAEVGQSKQTIQGLSMKQDDSRFRGAEQMMNHHESVMRQSQEMMRAQEQAGIGIRK</sequence>
<dbReference type="EMBL" id="MHFR01000032">
    <property type="protein sequence ID" value="OGW98523.1"/>
    <property type="molecule type" value="Genomic_DNA"/>
</dbReference>
<gene>
    <name evidence="2" type="ORF">A3G33_09065</name>
</gene>
<evidence type="ECO:0000313" key="2">
    <source>
        <dbReference type="EMBL" id="OGW98523.1"/>
    </source>
</evidence>
<comment type="caution">
    <text evidence="2">The sequence shown here is derived from an EMBL/GenBank/DDBJ whole genome shotgun (WGS) entry which is preliminary data.</text>
</comment>
<organism evidence="2 3">
    <name type="scientific">Candidatus Danuiimicrobium aquiferis</name>
    <dbReference type="NCBI Taxonomy" id="1801832"/>
    <lineage>
        <taxon>Bacteria</taxon>
        <taxon>Pseudomonadati</taxon>
        <taxon>Candidatus Omnitrophota</taxon>
        <taxon>Candidatus Danuiimicrobium</taxon>
    </lineage>
</organism>
<reference evidence="2 3" key="1">
    <citation type="journal article" date="2016" name="Nat. Commun.">
        <title>Thousands of microbial genomes shed light on interconnected biogeochemical processes in an aquifer system.</title>
        <authorList>
            <person name="Anantharaman K."/>
            <person name="Brown C.T."/>
            <person name="Hug L.A."/>
            <person name="Sharon I."/>
            <person name="Castelle C.J."/>
            <person name="Probst A.J."/>
            <person name="Thomas B.C."/>
            <person name="Singh A."/>
            <person name="Wilkins M.J."/>
            <person name="Karaoz U."/>
            <person name="Brodie E.L."/>
            <person name="Williams K.H."/>
            <person name="Hubbard S.S."/>
            <person name="Banfield J.F."/>
        </authorList>
    </citation>
    <scope>NUCLEOTIDE SEQUENCE [LARGE SCALE GENOMIC DNA]</scope>
</reference>
<dbReference type="AlphaFoldDB" id="A0A1G1L047"/>
<evidence type="ECO:0000313" key="3">
    <source>
        <dbReference type="Proteomes" id="UP000178187"/>
    </source>
</evidence>
<feature type="region of interest" description="Disordered" evidence="1">
    <location>
        <begin position="64"/>
        <end position="85"/>
    </location>
</feature>
<proteinExistence type="predicted"/>
<accession>A0A1G1L047</accession>
<name>A0A1G1L047_9BACT</name>
<dbReference type="Proteomes" id="UP000178187">
    <property type="component" value="Unassembled WGS sequence"/>
</dbReference>
<evidence type="ECO:0000256" key="1">
    <source>
        <dbReference type="SAM" id="MobiDB-lite"/>
    </source>
</evidence>